<reference evidence="2 3" key="1">
    <citation type="submission" date="2018-06" db="EMBL/GenBank/DDBJ databases">
        <title>The Genome of Cuscuta australis (Dodder) Provides Insight into the Evolution of Plant Parasitism.</title>
        <authorList>
            <person name="Liu H."/>
        </authorList>
    </citation>
    <scope>NUCLEOTIDE SEQUENCE [LARGE SCALE GENOMIC DNA]</scope>
    <source>
        <strain evidence="3">cv. Yunnan</strain>
        <tissue evidence="2">Vines</tissue>
    </source>
</reference>
<dbReference type="EMBL" id="NQVE01000116">
    <property type="protein sequence ID" value="RAL47167.1"/>
    <property type="molecule type" value="Genomic_DNA"/>
</dbReference>
<proteinExistence type="predicted"/>
<comment type="caution">
    <text evidence="2">The sequence shown here is derived from an EMBL/GenBank/DDBJ whole genome shotgun (WGS) entry which is preliminary data.</text>
</comment>
<dbReference type="AlphaFoldDB" id="A0A328DNA7"/>
<evidence type="ECO:0000313" key="2">
    <source>
        <dbReference type="EMBL" id="RAL47167.1"/>
    </source>
</evidence>
<protein>
    <submittedName>
        <fullName evidence="2">Uncharacterized protein</fullName>
    </submittedName>
</protein>
<feature type="region of interest" description="Disordered" evidence="1">
    <location>
        <begin position="78"/>
        <end position="98"/>
    </location>
</feature>
<evidence type="ECO:0000313" key="3">
    <source>
        <dbReference type="Proteomes" id="UP000249390"/>
    </source>
</evidence>
<gene>
    <name evidence="2" type="ORF">DM860_016982</name>
</gene>
<dbReference type="PANTHER" id="PTHR36310">
    <property type="entry name" value="CYCLIN-DEPENDENT PROTEIN KINASE INHIBITOR SMR11"/>
    <property type="match status" value="1"/>
</dbReference>
<feature type="compositionally biased region" description="Polar residues" evidence="1">
    <location>
        <begin position="8"/>
        <end position="21"/>
    </location>
</feature>
<evidence type="ECO:0000256" key="1">
    <source>
        <dbReference type="SAM" id="MobiDB-lite"/>
    </source>
</evidence>
<feature type="region of interest" description="Disordered" evidence="1">
    <location>
        <begin position="1"/>
        <end position="21"/>
    </location>
</feature>
<accession>A0A328DNA7</accession>
<feature type="compositionally biased region" description="Polar residues" evidence="1">
    <location>
        <begin position="80"/>
        <end position="95"/>
    </location>
</feature>
<dbReference type="Proteomes" id="UP000249390">
    <property type="component" value="Unassembled WGS sequence"/>
</dbReference>
<dbReference type="PANTHER" id="PTHR36310:SF1">
    <property type="entry name" value="CYCLIN-DEPENDENT PROTEIN KINASE INHIBITOR SMR11"/>
    <property type="match status" value="1"/>
</dbReference>
<organism evidence="2 3">
    <name type="scientific">Cuscuta australis</name>
    <dbReference type="NCBI Taxonomy" id="267555"/>
    <lineage>
        <taxon>Eukaryota</taxon>
        <taxon>Viridiplantae</taxon>
        <taxon>Streptophyta</taxon>
        <taxon>Embryophyta</taxon>
        <taxon>Tracheophyta</taxon>
        <taxon>Spermatophyta</taxon>
        <taxon>Magnoliopsida</taxon>
        <taxon>eudicotyledons</taxon>
        <taxon>Gunneridae</taxon>
        <taxon>Pentapetalae</taxon>
        <taxon>asterids</taxon>
        <taxon>lamiids</taxon>
        <taxon>Solanales</taxon>
        <taxon>Convolvulaceae</taxon>
        <taxon>Cuscuteae</taxon>
        <taxon>Cuscuta</taxon>
        <taxon>Cuscuta subgen. Grammica</taxon>
        <taxon>Cuscuta sect. Cleistogrammica</taxon>
    </lineage>
</organism>
<name>A0A328DNA7_9ASTE</name>
<keyword evidence="3" id="KW-1185">Reference proteome</keyword>
<sequence length="233" mass="25607">MDGEVDCSLSSNGQNLPQRSTLESLDLDGYLTMGKRTSLNLPTEPADLIIPGTPDSKQKVVEYADDFESSTSCIPRALNLGSQNGDLSPHSQSPRTPRDNVFDPFAPGPDHLLLAPLCKKNDADSRTSVARTLKFKELSNFDLFMDHDIDVHTMSEEDMLETLYRMLLKLIISRHREDILAGISVPFCDSDGETTPTSVPLLTGVAESCPGAPRKTARKVINIDKGLCKKLEF</sequence>
<dbReference type="InterPro" id="IPR038971">
    <property type="entry name" value="SMR11/SMR16"/>
</dbReference>